<feature type="compositionally biased region" description="Polar residues" evidence="1">
    <location>
        <begin position="1"/>
        <end position="14"/>
    </location>
</feature>
<reference evidence="2 3" key="1">
    <citation type="submission" date="2020-01" db="EMBL/GenBank/DDBJ databases">
        <title>Identification and distribution of gene clusters putatively required for synthesis of sphingolipid metabolism inhibitors in phylogenetically diverse species of the filamentous fungus Fusarium.</title>
        <authorList>
            <person name="Kim H.-S."/>
            <person name="Busman M."/>
            <person name="Brown D.W."/>
            <person name="Divon H."/>
            <person name="Uhlig S."/>
            <person name="Proctor R.H."/>
        </authorList>
    </citation>
    <scope>NUCLEOTIDE SEQUENCE [LARGE SCALE GENOMIC DNA]</scope>
    <source>
        <strain evidence="2 3">NRRL 20459</strain>
    </source>
</reference>
<comment type="caution">
    <text evidence="2">The sequence shown here is derived from an EMBL/GenBank/DDBJ whole genome shotgun (WGS) entry which is preliminary data.</text>
</comment>
<gene>
    <name evidence="2" type="ORF">FALBO_13845</name>
</gene>
<dbReference type="PANTHER" id="PTHR37540:SF5">
    <property type="entry name" value="TRANSCRIPTION FACTOR DOMAIN-CONTAINING PROTEIN"/>
    <property type="match status" value="1"/>
</dbReference>
<dbReference type="AlphaFoldDB" id="A0A8H4L1A9"/>
<feature type="region of interest" description="Disordered" evidence="1">
    <location>
        <begin position="1"/>
        <end position="40"/>
    </location>
</feature>
<proteinExistence type="predicted"/>
<dbReference type="OrthoDB" id="5620at2759"/>
<dbReference type="PANTHER" id="PTHR37540">
    <property type="entry name" value="TRANSCRIPTION FACTOR (ACR-2), PUTATIVE-RELATED-RELATED"/>
    <property type="match status" value="1"/>
</dbReference>
<keyword evidence="3" id="KW-1185">Reference proteome</keyword>
<accession>A0A8H4L1A9</accession>
<protein>
    <submittedName>
        <fullName evidence="2">Fungal specific transcription factor domain-containing</fullName>
    </submittedName>
</protein>
<sequence length="347" mass="38868">MSAQEVTPLTSGQTMAKKRGRGRRPKAQPANNKQGKPQSGMIQFINTIQPDDATSNESLSLIRAHVARRSRAVQREKKQPQCAKPVSFPNRLPIRGLVELNDEHEEERDSHENDGTRSSRALRIRPGTKSGYRKLAPKRRTSISWPRSRSSSPIQLIGGAQKHAYQGFARSLSEDEQYLLDFYFDYVVQYGYKACYHKEDEKSWQASMREDWMPFAIGQPCLLAAIFHVACRNYAIATTNTNSKKFSIKKLQYRLTCLRLAKEAIASQTMATDATIALALIMASESFYEGDFDAFTAHGTGIIKMVTARGGLDTLGVSGFLTKGIGWSIYSPRHFLVSGPKELELQV</sequence>
<dbReference type="EMBL" id="JAADYS010002185">
    <property type="protein sequence ID" value="KAF4459399.1"/>
    <property type="molecule type" value="Genomic_DNA"/>
</dbReference>
<feature type="region of interest" description="Disordered" evidence="1">
    <location>
        <begin position="70"/>
        <end position="89"/>
    </location>
</feature>
<organism evidence="2 3">
    <name type="scientific">Fusarium albosuccineum</name>
    <dbReference type="NCBI Taxonomy" id="1237068"/>
    <lineage>
        <taxon>Eukaryota</taxon>
        <taxon>Fungi</taxon>
        <taxon>Dikarya</taxon>
        <taxon>Ascomycota</taxon>
        <taxon>Pezizomycotina</taxon>
        <taxon>Sordariomycetes</taxon>
        <taxon>Hypocreomycetidae</taxon>
        <taxon>Hypocreales</taxon>
        <taxon>Nectriaceae</taxon>
        <taxon>Fusarium</taxon>
        <taxon>Fusarium decemcellulare species complex</taxon>
    </lineage>
</organism>
<feature type="compositionally biased region" description="Polar residues" evidence="1">
    <location>
        <begin position="29"/>
        <end position="40"/>
    </location>
</feature>
<feature type="region of interest" description="Disordered" evidence="1">
    <location>
        <begin position="101"/>
        <end position="131"/>
    </location>
</feature>
<name>A0A8H4L1A9_9HYPO</name>
<evidence type="ECO:0000313" key="3">
    <source>
        <dbReference type="Proteomes" id="UP000554235"/>
    </source>
</evidence>
<feature type="compositionally biased region" description="Basic residues" evidence="1">
    <location>
        <begin position="16"/>
        <end position="26"/>
    </location>
</feature>
<feature type="compositionally biased region" description="Basic and acidic residues" evidence="1">
    <location>
        <begin position="107"/>
        <end position="117"/>
    </location>
</feature>
<dbReference type="Proteomes" id="UP000554235">
    <property type="component" value="Unassembled WGS sequence"/>
</dbReference>
<evidence type="ECO:0000256" key="1">
    <source>
        <dbReference type="SAM" id="MobiDB-lite"/>
    </source>
</evidence>
<evidence type="ECO:0000313" key="2">
    <source>
        <dbReference type="EMBL" id="KAF4459399.1"/>
    </source>
</evidence>